<dbReference type="PANTHER" id="PTHR36512">
    <property type="entry name" value="D-AMINOPEPTIDASE"/>
    <property type="match status" value="1"/>
</dbReference>
<evidence type="ECO:0000313" key="3">
    <source>
        <dbReference type="Proteomes" id="UP000244817"/>
    </source>
</evidence>
<dbReference type="PANTHER" id="PTHR36512:SF3">
    <property type="entry name" value="BLR5678 PROTEIN"/>
    <property type="match status" value="1"/>
</dbReference>
<evidence type="ECO:0000256" key="1">
    <source>
        <dbReference type="ARBA" id="ARBA00007068"/>
    </source>
</evidence>
<dbReference type="SUPFAM" id="SSF56266">
    <property type="entry name" value="DmpA/ArgJ-like"/>
    <property type="match status" value="1"/>
</dbReference>
<keyword evidence="2" id="KW-0031">Aminopeptidase</keyword>
<protein>
    <submittedName>
        <fullName evidence="2">Aminopeptidase</fullName>
    </submittedName>
</protein>
<keyword evidence="2" id="KW-0378">Hydrolase</keyword>
<comment type="caution">
    <text evidence="2">The sequence shown here is derived from an EMBL/GenBank/DDBJ whole genome shotgun (WGS) entry which is preliminary data.</text>
</comment>
<name>A0A2T7FZ60_9RHOB</name>
<proteinExistence type="inferred from homology"/>
<dbReference type="OrthoDB" id="9770388at2"/>
<dbReference type="AlphaFoldDB" id="A0A2T7FZ60"/>
<dbReference type="EMBL" id="QCYG01000003">
    <property type="protein sequence ID" value="PVA07428.1"/>
    <property type="molecule type" value="Genomic_DNA"/>
</dbReference>
<reference evidence="2 3" key="1">
    <citation type="submission" date="2018-04" db="EMBL/GenBank/DDBJ databases">
        <title>Pelagivirga bohaiensis gen. nov., sp. nov., a bacterium isolated from the Bohai Sea.</title>
        <authorList>
            <person name="Ji X."/>
        </authorList>
    </citation>
    <scope>NUCLEOTIDE SEQUENCE [LARGE SCALE GENOMIC DNA]</scope>
    <source>
        <strain evidence="2 3">BH-SD16</strain>
    </source>
</reference>
<keyword evidence="3" id="KW-1185">Reference proteome</keyword>
<dbReference type="CDD" id="cd02253">
    <property type="entry name" value="DmpA"/>
    <property type="match status" value="1"/>
</dbReference>
<keyword evidence="2" id="KW-0645">Protease</keyword>
<comment type="similarity">
    <text evidence="1">Belongs to the peptidase S58 family.</text>
</comment>
<dbReference type="RefSeq" id="WP_108640255.1">
    <property type="nucleotide sequence ID" value="NZ_QCYG01000003.1"/>
</dbReference>
<dbReference type="Pfam" id="PF03576">
    <property type="entry name" value="Peptidase_S58"/>
    <property type="match status" value="1"/>
</dbReference>
<evidence type="ECO:0000313" key="2">
    <source>
        <dbReference type="EMBL" id="PVA07428.1"/>
    </source>
</evidence>
<gene>
    <name evidence="2" type="ORF">DC363_06200</name>
</gene>
<dbReference type="Proteomes" id="UP000244817">
    <property type="component" value="Unassembled WGS sequence"/>
</dbReference>
<dbReference type="InterPro" id="IPR016117">
    <property type="entry name" value="ArgJ-like_dom_sf"/>
</dbReference>
<organism evidence="2 3">
    <name type="scientific">Thalassorhabdomicrobium marinisediminis</name>
    <dbReference type="NCBI Taxonomy" id="2170577"/>
    <lineage>
        <taxon>Bacteria</taxon>
        <taxon>Pseudomonadati</taxon>
        <taxon>Pseudomonadota</taxon>
        <taxon>Alphaproteobacteria</taxon>
        <taxon>Rhodobacterales</taxon>
        <taxon>Paracoccaceae</taxon>
        <taxon>Thalassorhabdomicrobium</taxon>
    </lineage>
</organism>
<dbReference type="GO" id="GO:0004177">
    <property type="term" value="F:aminopeptidase activity"/>
    <property type="evidence" value="ECO:0007669"/>
    <property type="project" value="UniProtKB-KW"/>
</dbReference>
<sequence>MTGRAREFGLRSGILPVGARNMITDVPGVRVGQVTLTGHGINTGVTAIVPASGNLFTSKLVAGASVINGFGKSVGLVQLGELGTLETPIVLTNTFSVGPCSTALIRRAIGETPEIGRETSTVNPVVGECNDGALSDIQAMAVTEAHVFQAIEQASLHVDEGSVGAGTGMSCFGFKGGVGTASRKIEIDGKICHLGALVVANFGRAGDLVLPDGRNAAPGAQSEPEKGSIMVVLATDVPLDGGQMNRICRRAGAGIARLGAFWGNGSGDIVLGFTTANRIAHAPDADSAPLQRLGDHRIDDLFRAAAETTQEAILNALCMATAVKGRGGATRPLLSDWLRSAN</sequence>
<dbReference type="InterPro" id="IPR005321">
    <property type="entry name" value="Peptidase_S58_DmpA"/>
</dbReference>
<accession>A0A2T7FZ60</accession>
<dbReference type="Gene3D" id="3.60.70.12">
    <property type="entry name" value="L-amino peptidase D-ALA esterase/amidase"/>
    <property type="match status" value="1"/>
</dbReference>